<sequence>MCAPGKRGRSVRGFFNAIRDAYIALTRVRDPIGPKEKAMLLLHDNKKCIYVGAVQQRPTKLFKFGRTINLGRRLTEEKILYDMRKAVRLSTLTEAVILDAHDNTLAVEQEKAKQLKMDHDAKRATLDHDAEMARLNHDAEIAKLDHEYRMEQLKRMSLSTPISVPHLNFEQEQYRSVLAPQ</sequence>
<evidence type="ECO:0000313" key="2">
    <source>
        <dbReference type="Proteomes" id="UP000054558"/>
    </source>
</evidence>
<dbReference type="AlphaFoldDB" id="A0A1Y1IQP5"/>
<dbReference type="EMBL" id="DF238192">
    <property type="protein sequence ID" value="GAQ93003.1"/>
    <property type="molecule type" value="Genomic_DNA"/>
</dbReference>
<organism evidence="1 2">
    <name type="scientific">Klebsormidium nitens</name>
    <name type="common">Green alga</name>
    <name type="synonym">Ulothrix nitens</name>
    <dbReference type="NCBI Taxonomy" id="105231"/>
    <lineage>
        <taxon>Eukaryota</taxon>
        <taxon>Viridiplantae</taxon>
        <taxon>Streptophyta</taxon>
        <taxon>Klebsormidiophyceae</taxon>
        <taxon>Klebsormidiales</taxon>
        <taxon>Klebsormidiaceae</taxon>
        <taxon>Klebsormidium</taxon>
    </lineage>
</organism>
<dbReference type="Proteomes" id="UP000054558">
    <property type="component" value="Unassembled WGS sequence"/>
</dbReference>
<protein>
    <submittedName>
        <fullName evidence="1">Uncharacterized protein</fullName>
    </submittedName>
</protein>
<name>A0A1Y1IQP5_KLENI</name>
<gene>
    <name evidence="1" type="ORF">KFL_012430020</name>
</gene>
<accession>A0A1Y1IQP5</accession>
<proteinExistence type="predicted"/>
<keyword evidence="2" id="KW-1185">Reference proteome</keyword>
<evidence type="ECO:0000313" key="1">
    <source>
        <dbReference type="EMBL" id="GAQ93003.1"/>
    </source>
</evidence>
<reference evidence="1 2" key="1">
    <citation type="journal article" date="2014" name="Nat. Commun.">
        <title>Klebsormidium flaccidum genome reveals primary factors for plant terrestrial adaptation.</title>
        <authorList>
            <person name="Hori K."/>
            <person name="Maruyama F."/>
            <person name="Fujisawa T."/>
            <person name="Togashi T."/>
            <person name="Yamamoto N."/>
            <person name="Seo M."/>
            <person name="Sato S."/>
            <person name="Yamada T."/>
            <person name="Mori H."/>
            <person name="Tajima N."/>
            <person name="Moriyama T."/>
            <person name="Ikeuchi M."/>
            <person name="Watanabe M."/>
            <person name="Wada H."/>
            <person name="Kobayashi K."/>
            <person name="Saito M."/>
            <person name="Masuda T."/>
            <person name="Sasaki-Sekimoto Y."/>
            <person name="Mashiguchi K."/>
            <person name="Awai K."/>
            <person name="Shimojima M."/>
            <person name="Masuda S."/>
            <person name="Iwai M."/>
            <person name="Nobusawa T."/>
            <person name="Narise T."/>
            <person name="Kondo S."/>
            <person name="Saito H."/>
            <person name="Sato R."/>
            <person name="Murakawa M."/>
            <person name="Ihara Y."/>
            <person name="Oshima-Yamada Y."/>
            <person name="Ohtaka K."/>
            <person name="Satoh M."/>
            <person name="Sonobe K."/>
            <person name="Ishii M."/>
            <person name="Ohtani R."/>
            <person name="Kanamori-Sato M."/>
            <person name="Honoki R."/>
            <person name="Miyazaki D."/>
            <person name="Mochizuki H."/>
            <person name="Umetsu J."/>
            <person name="Higashi K."/>
            <person name="Shibata D."/>
            <person name="Kamiya Y."/>
            <person name="Sato N."/>
            <person name="Nakamura Y."/>
            <person name="Tabata S."/>
            <person name="Ida S."/>
            <person name="Kurokawa K."/>
            <person name="Ohta H."/>
        </authorList>
    </citation>
    <scope>NUCLEOTIDE SEQUENCE [LARGE SCALE GENOMIC DNA]</scope>
    <source>
        <strain evidence="1 2">NIES-2285</strain>
    </source>
</reference>